<accession>A0A9K3J8C2</accession>
<name>A0A9K3J8C2_HELAN</name>
<evidence type="ECO:0000313" key="3">
    <source>
        <dbReference type="Proteomes" id="UP000215914"/>
    </source>
</evidence>
<keyword evidence="3" id="KW-1185">Reference proteome</keyword>
<dbReference type="Gramene" id="mRNA:HanXRQr2_Chr04g0172341">
    <property type="protein sequence ID" value="mRNA:HanXRQr2_Chr04g0172341"/>
    <property type="gene ID" value="HanXRQr2_Chr04g0172341"/>
</dbReference>
<dbReference type="AlphaFoldDB" id="A0A9K3J8C2"/>
<sequence>MVALGSFLRLVNLKMDMTLAEIIVYCLLPFHFLMIRYQDPGTFC</sequence>
<evidence type="ECO:0000256" key="1">
    <source>
        <dbReference type="SAM" id="Phobius"/>
    </source>
</evidence>
<reference evidence="2" key="1">
    <citation type="journal article" date="2017" name="Nature">
        <title>The sunflower genome provides insights into oil metabolism, flowering and Asterid evolution.</title>
        <authorList>
            <person name="Badouin H."/>
            <person name="Gouzy J."/>
            <person name="Grassa C.J."/>
            <person name="Murat F."/>
            <person name="Staton S.E."/>
            <person name="Cottret L."/>
            <person name="Lelandais-Briere C."/>
            <person name="Owens G.L."/>
            <person name="Carrere S."/>
            <person name="Mayjonade B."/>
            <person name="Legrand L."/>
            <person name="Gill N."/>
            <person name="Kane N.C."/>
            <person name="Bowers J.E."/>
            <person name="Hubner S."/>
            <person name="Bellec A."/>
            <person name="Berard A."/>
            <person name="Berges H."/>
            <person name="Blanchet N."/>
            <person name="Boniface M.C."/>
            <person name="Brunel D."/>
            <person name="Catrice O."/>
            <person name="Chaidir N."/>
            <person name="Claudel C."/>
            <person name="Donnadieu C."/>
            <person name="Faraut T."/>
            <person name="Fievet G."/>
            <person name="Helmstetter N."/>
            <person name="King M."/>
            <person name="Knapp S.J."/>
            <person name="Lai Z."/>
            <person name="Le Paslier M.C."/>
            <person name="Lippi Y."/>
            <person name="Lorenzon L."/>
            <person name="Mandel J.R."/>
            <person name="Marage G."/>
            <person name="Marchand G."/>
            <person name="Marquand E."/>
            <person name="Bret-Mestries E."/>
            <person name="Morien E."/>
            <person name="Nambeesan S."/>
            <person name="Nguyen T."/>
            <person name="Pegot-Espagnet P."/>
            <person name="Pouilly N."/>
            <person name="Raftis F."/>
            <person name="Sallet E."/>
            <person name="Schiex T."/>
            <person name="Thomas J."/>
            <person name="Vandecasteele C."/>
            <person name="Vares D."/>
            <person name="Vear F."/>
            <person name="Vautrin S."/>
            <person name="Crespi M."/>
            <person name="Mangin B."/>
            <person name="Burke J.M."/>
            <person name="Salse J."/>
            <person name="Munos S."/>
            <person name="Vincourt P."/>
            <person name="Rieseberg L.H."/>
            <person name="Langlade N.B."/>
        </authorList>
    </citation>
    <scope>NUCLEOTIDE SEQUENCE</scope>
    <source>
        <tissue evidence="2">Leaves</tissue>
    </source>
</reference>
<keyword evidence="1" id="KW-1133">Transmembrane helix</keyword>
<reference evidence="2" key="2">
    <citation type="submission" date="2020-06" db="EMBL/GenBank/DDBJ databases">
        <title>Helianthus annuus Genome sequencing and assembly Release 2.</title>
        <authorList>
            <person name="Gouzy J."/>
            <person name="Langlade N."/>
            <person name="Munos S."/>
        </authorList>
    </citation>
    <scope>NUCLEOTIDE SEQUENCE</scope>
    <source>
        <tissue evidence="2">Leaves</tissue>
    </source>
</reference>
<protein>
    <submittedName>
        <fullName evidence="2">Uncharacterized protein</fullName>
    </submittedName>
</protein>
<gene>
    <name evidence="2" type="ORF">HanXRQr2_Chr04g0172341</name>
</gene>
<proteinExistence type="predicted"/>
<keyword evidence="1" id="KW-0472">Membrane</keyword>
<evidence type="ECO:0000313" key="2">
    <source>
        <dbReference type="EMBL" id="KAF5810671.1"/>
    </source>
</evidence>
<comment type="caution">
    <text evidence="2">The sequence shown here is derived from an EMBL/GenBank/DDBJ whole genome shotgun (WGS) entry which is preliminary data.</text>
</comment>
<feature type="transmembrane region" description="Helical" evidence="1">
    <location>
        <begin position="17"/>
        <end position="35"/>
    </location>
</feature>
<dbReference type="EMBL" id="MNCJ02000319">
    <property type="protein sequence ID" value="KAF5810671.1"/>
    <property type="molecule type" value="Genomic_DNA"/>
</dbReference>
<organism evidence="2 3">
    <name type="scientific">Helianthus annuus</name>
    <name type="common">Common sunflower</name>
    <dbReference type="NCBI Taxonomy" id="4232"/>
    <lineage>
        <taxon>Eukaryota</taxon>
        <taxon>Viridiplantae</taxon>
        <taxon>Streptophyta</taxon>
        <taxon>Embryophyta</taxon>
        <taxon>Tracheophyta</taxon>
        <taxon>Spermatophyta</taxon>
        <taxon>Magnoliopsida</taxon>
        <taxon>eudicotyledons</taxon>
        <taxon>Gunneridae</taxon>
        <taxon>Pentapetalae</taxon>
        <taxon>asterids</taxon>
        <taxon>campanulids</taxon>
        <taxon>Asterales</taxon>
        <taxon>Asteraceae</taxon>
        <taxon>Asteroideae</taxon>
        <taxon>Heliantheae alliance</taxon>
        <taxon>Heliantheae</taxon>
        <taxon>Helianthus</taxon>
    </lineage>
</organism>
<dbReference type="Proteomes" id="UP000215914">
    <property type="component" value="Unassembled WGS sequence"/>
</dbReference>
<keyword evidence="1" id="KW-0812">Transmembrane</keyword>